<evidence type="ECO:0000256" key="7">
    <source>
        <dbReference type="ARBA" id="ARBA00023205"/>
    </source>
</evidence>
<evidence type="ECO:0000256" key="10">
    <source>
        <dbReference type="SAM" id="SignalP"/>
    </source>
</evidence>
<dbReference type="Pfam" id="PF01160">
    <property type="entry name" value="Opiods_neuropep"/>
    <property type="match status" value="1"/>
</dbReference>
<dbReference type="GO" id="GO:0043025">
    <property type="term" value="C:neuronal cell body"/>
    <property type="evidence" value="ECO:0007669"/>
    <property type="project" value="TreeGrafter"/>
</dbReference>
<dbReference type="HOGENOM" id="CLU_070973_0_0_1"/>
<keyword evidence="10" id="KW-0732">Signal</keyword>
<dbReference type="PRINTS" id="PR01028">
    <property type="entry name" value="OPIOIDPRCRSR"/>
</dbReference>
<dbReference type="GO" id="GO:0005886">
    <property type="term" value="C:plasma membrane"/>
    <property type="evidence" value="ECO:0007669"/>
    <property type="project" value="TreeGrafter"/>
</dbReference>
<dbReference type="PANTHER" id="PTHR11438:SF3">
    <property type="entry name" value="PROENKEPHALIN-A"/>
    <property type="match status" value="1"/>
</dbReference>
<dbReference type="PRINTS" id="PR01029">
    <property type="entry name" value="PENKAPRCRSR"/>
</dbReference>
<gene>
    <name evidence="11" type="primary">PENK</name>
</gene>
<dbReference type="PANTHER" id="PTHR11438">
    <property type="entry name" value="PROENKEPHALIN"/>
    <property type="match status" value="1"/>
</dbReference>
<dbReference type="EMBL" id="AFYH01252005">
    <property type="status" value="NOT_ANNOTATED_CDS"/>
    <property type="molecule type" value="Genomic_DNA"/>
</dbReference>
<dbReference type="FunCoup" id="H2ZS26">
    <property type="interactions" value="259"/>
</dbReference>
<feature type="chain" id="PRO_5003579522" evidence="10">
    <location>
        <begin position="25"/>
        <end position="268"/>
    </location>
</feature>
<dbReference type="GeneTree" id="ENSGT00950000183149"/>
<evidence type="ECO:0000313" key="12">
    <source>
        <dbReference type="Proteomes" id="UP000008672"/>
    </source>
</evidence>
<dbReference type="GO" id="GO:0007268">
    <property type="term" value="P:chemical synaptic transmission"/>
    <property type="evidence" value="ECO:0007669"/>
    <property type="project" value="TreeGrafter"/>
</dbReference>
<dbReference type="eggNOG" id="ENOG502QWWK">
    <property type="taxonomic scope" value="Eukaryota"/>
</dbReference>
<dbReference type="CTD" id="360136"/>
<dbReference type="GO" id="GO:0030425">
    <property type="term" value="C:dendrite"/>
    <property type="evidence" value="ECO:0007669"/>
    <property type="project" value="TreeGrafter"/>
</dbReference>
<evidence type="ECO:0000256" key="2">
    <source>
        <dbReference type="ARBA" id="ARBA00008543"/>
    </source>
</evidence>
<protein>
    <submittedName>
        <fullName evidence="11">Proenkephalin</fullName>
    </submittedName>
</protein>
<keyword evidence="4 9" id="KW-0165">Cleavage on pair of basic residues</keyword>
<keyword evidence="12" id="KW-1185">Reference proteome</keyword>
<reference evidence="11" key="2">
    <citation type="submission" date="2025-08" db="UniProtKB">
        <authorList>
            <consortium name="Ensembl"/>
        </authorList>
    </citation>
    <scope>IDENTIFICATION</scope>
</reference>
<comment type="subcellular location">
    <subcellularLocation>
        <location evidence="1 9">Secreted</location>
    </subcellularLocation>
</comment>
<evidence type="ECO:0000256" key="8">
    <source>
        <dbReference type="ARBA" id="ARBA00023320"/>
    </source>
</evidence>
<evidence type="ECO:0000256" key="6">
    <source>
        <dbReference type="ARBA" id="ARBA00023157"/>
    </source>
</evidence>
<sequence>MALLVKSSCFVLALSVCLLYTVWAECNQDCAYCTYRLQGQHAQINPLTCTLECEGKLPAAKSWDMCKELLQLSKPMISQEGDHVSLENDKEKDDQHLLAKKYGGFMKRYGGFMKKMDELYNVEPDDENGREILSKRYGGFMKKDIESGSLANTGDLLKDLLNSGDNNEIGHRIESSDSDPEIMKRYGGFMRGFKRSPVEEDGAKEMQKRYGGFMRRVGRPEWGQDFQKRYGGFMRRFNDAFFPSNEDGESYSKEVPDLEKRYGGFMGV</sequence>
<dbReference type="InterPro" id="IPR006024">
    <property type="entry name" value="Opioid_neupept"/>
</dbReference>
<evidence type="ECO:0000256" key="5">
    <source>
        <dbReference type="ARBA" id="ARBA00022901"/>
    </source>
</evidence>
<evidence type="ECO:0000256" key="9">
    <source>
        <dbReference type="RuleBase" id="RU004400"/>
    </source>
</evidence>
<dbReference type="GO" id="GO:0001515">
    <property type="term" value="F:opioid peptide activity"/>
    <property type="evidence" value="ECO:0007669"/>
    <property type="project" value="UniProtKB-KW"/>
</dbReference>
<reference evidence="11" key="3">
    <citation type="submission" date="2025-09" db="UniProtKB">
        <authorList>
            <consortium name="Ensembl"/>
        </authorList>
    </citation>
    <scope>IDENTIFICATION</scope>
</reference>
<evidence type="ECO:0000313" key="11">
    <source>
        <dbReference type="Ensembl" id="ENSLACP00000000197.2"/>
    </source>
</evidence>
<reference evidence="12" key="1">
    <citation type="submission" date="2011-08" db="EMBL/GenBank/DDBJ databases">
        <title>The draft genome of Latimeria chalumnae.</title>
        <authorList>
            <person name="Di Palma F."/>
            <person name="Alfoldi J."/>
            <person name="Johnson J."/>
            <person name="Berlin A."/>
            <person name="Gnerre S."/>
            <person name="Jaffe D."/>
            <person name="MacCallum I."/>
            <person name="Young S."/>
            <person name="Walker B.J."/>
            <person name="Lander E."/>
            <person name="Lindblad-Toh K."/>
        </authorList>
    </citation>
    <scope>NUCLEOTIDE SEQUENCE [LARGE SCALE GENOMIC DNA]</scope>
    <source>
        <strain evidence="12">Wild caught</strain>
    </source>
</reference>
<dbReference type="InterPro" id="IPR000703">
    <property type="entry name" value="Proenkphlin_A"/>
</dbReference>
<dbReference type="InParanoid" id="H2ZS26"/>
<keyword evidence="6" id="KW-1015">Disulfide bond</keyword>
<dbReference type="GO" id="GO:0007600">
    <property type="term" value="P:sensory perception"/>
    <property type="evidence" value="ECO:0007669"/>
    <property type="project" value="TreeGrafter"/>
</dbReference>
<dbReference type="PROSITE" id="PS01252">
    <property type="entry name" value="OPIOIDS_PRECURSOR"/>
    <property type="match status" value="1"/>
</dbReference>
<name>H2ZS26_LATCH</name>
<keyword evidence="8 9" id="KW-0527">Neuropeptide</keyword>
<organism evidence="11 12">
    <name type="scientific">Latimeria chalumnae</name>
    <name type="common">Coelacanth</name>
    <dbReference type="NCBI Taxonomy" id="7897"/>
    <lineage>
        <taxon>Eukaryota</taxon>
        <taxon>Metazoa</taxon>
        <taxon>Chordata</taxon>
        <taxon>Craniata</taxon>
        <taxon>Vertebrata</taxon>
        <taxon>Euteleostomi</taxon>
        <taxon>Coelacanthiformes</taxon>
        <taxon>Coelacanthidae</taxon>
        <taxon>Latimeria</taxon>
    </lineage>
</organism>
<dbReference type="GeneID" id="102363831"/>
<keyword evidence="7" id="KW-0257">Endorphin</keyword>
<dbReference type="GO" id="GO:0031628">
    <property type="term" value="F:opioid receptor binding"/>
    <property type="evidence" value="ECO:0007669"/>
    <property type="project" value="TreeGrafter"/>
</dbReference>
<proteinExistence type="inferred from homology"/>
<comment type="similarity">
    <text evidence="2 9">Belongs to the opioid neuropeptide precursor family.</text>
</comment>
<dbReference type="Ensembl" id="ENSLACT00000000199.2">
    <property type="protein sequence ID" value="ENSLACP00000000197.2"/>
    <property type="gene ID" value="ENSLACG00000000178.2"/>
</dbReference>
<evidence type="ECO:0000256" key="1">
    <source>
        <dbReference type="ARBA" id="ARBA00004613"/>
    </source>
</evidence>
<keyword evidence="3" id="KW-0964">Secreted</keyword>
<dbReference type="OrthoDB" id="9928775at2759"/>
<dbReference type="Proteomes" id="UP000008672">
    <property type="component" value="Unassembled WGS sequence"/>
</dbReference>
<evidence type="ECO:0000256" key="4">
    <source>
        <dbReference type="ARBA" id="ARBA00022685"/>
    </source>
</evidence>
<dbReference type="GO" id="GO:0043679">
    <property type="term" value="C:axon terminus"/>
    <property type="evidence" value="ECO:0007669"/>
    <property type="project" value="TreeGrafter"/>
</dbReference>
<dbReference type="AlphaFoldDB" id="H2ZS26"/>
<dbReference type="KEGG" id="lcm:102363831"/>
<accession>H2ZS26</accession>
<keyword evidence="5 9" id="KW-0555">Opioid peptide</keyword>
<feature type="signal peptide" evidence="10">
    <location>
        <begin position="1"/>
        <end position="24"/>
    </location>
</feature>
<dbReference type="GO" id="GO:0007218">
    <property type="term" value="P:neuropeptide signaling pathway"/>
    <property type="evidence" value="ECO:0007669"/>
    <property type="project" value="UniProtKB-KW"/>
</dbReference>
<evidence type="ECO:0000256" key="3">
    <source>
        <dbReference type="ARBA" id="ARBA00022525"/>
    </source>
</evidence>
<dbReference type="OMA" id="NPEAGHY"/>
<dbReference type="GO" id="GO:0005576">
    <property type="term" value="C:extracellular region"/>
    <property type="evidence" value="ECO:0007669"/>
    <property type="project" value="UniProtKB-SubCell"/>
</dbReference>
<dbReference type="STRING" id="7897.ENSLACP00000000197"/>